<organism evidence="8 9">
    <name type="scientific">Candidatus Viadribacter manganicus</name>
    <dbReference type="NCBI Taxonomy" id="1759059"/>
    <lineage>
        <taxon>Bacteria</taxon>
        <taxon>Pseudomonadati</taxon>
        <taxon>Pseudomonadota</taxon>
        <taxon>Alphaproteobacteria</taxon>
        <taxon>Hyphomonadales</taxon>
        <taxon>Hyphomonadaceae</taxon>
        <taxon>Candidatus Viadribacter</taxon>
    </lineage>
</organism>
<gene>
    <name evidence="8" type="ORF">ATE48_18520</name>
</gene>
<dbReference type="Proteomes" id="UP000092498">
    <property type="component" value="Chromosome"/>
</dbReference>
<dbReference type="EMBL" id="CP013244">
    <property type="protein sequence ID" value="ANP47748.1"/>
    <property type="molecule type" value="Genomic_DNA"/>
</dbReference>
<dbReference type="GO" id="GO:0046872">
    <property type="term" value="F:metal ion binding"/>
    <property type="evidence" value="ECO:0007669"/>
    <property type="project" value="UniProtKB-KW"/>
</dbReference>
<sequence length="269" mass="29384">MCQQFCGTDSVHSSLRYLDRRGLLKGAAAGMAVATLGACATSANPETGRNQFIIVDDAQLAQASLQSWAQVRQQTPQWRNATAQRRLETVGGRIVQAAGRGNQSWEFVLFDSPQKNAFVLPGGQVGFYRGLYEISERDDWIATVLGHETGHVTGRHAAERYSREVATQTVVQVAGAATNSDLAAAALGLGAQVGISLPFSREQESEADILGIRYMHNAGYDPKEAIPFWQRMETGGGSRPPEFLSTHPNPDNRIQRIRNYINEQGWGPV</sequence>
<accession>A0A1B1AME5</accession>
<dbReference type="KEGG" id="cbot:ATE48_18520"/>
<keyword evidence="9" id="KW-1185">Reference proteome</keyword>
<dbReference type="CDD" id="cd07331">
    <property type="entry name" value="M48C_Oma1_like"/>
    <property type="match status" value="1"/>
</dbReference>
<keyword evidence="2" id="KW-0479">Metal-binding</keyword>
<evidence type="ECO:0000313" key="8">
    <source>
        <dbReference type="EMBL" id="ANP47748.1"/>
    </source>
</evidence>
<dbReference type="GO" id="GO:0016020">
    <property type="term" value="C:membrane"/>
    <property type="evidence" value="ECO:0007669"/>
    <property type="project" value="TreeGrafter"/>
</dbReference>
<dbReference type="GO" id="GO:0004222">
    <property type="term" value="F:metalloendopeptidase activity"/>
    <property type="evidence" value="ECO:0007669"/>
    <property type="project" value="InterPro"/>
</dbReference>
<dbReference type="GO" id="GO:0051603">
    <property type="term" value="P:proteolysis involved in protein catabolic process"/>
    <property type="evidence" value="ECO:0007669"/>
    <property type="project" value="TreeGrafter"/>
</dbReference>
<dbReference type="InParanoid" id="A0A1B1AME5"/>
<dbReference type="Gene3D" id="3.30.2010.10">
    <property type="entry name" value="Metalloproteases ('zincins'), catalytic domain"/>
    <property type="match status" value="1"/>
</dbReference>
<proteinExistence type="inferred from homology"/>
<dbReference type="PANTHER" id="PTHR22726:SF24">
    <property type="entry name" value="M48 FAMILY METALLOPEPTIDASE"/>
    <property type="match status" value="1"/>
</dbReference>
<evidence type="ECO:0000256" key="5">
    <source>
        <dbReference type="ARBA" id="ARBA00023049"/>
    </source>
</evidence>
<dbReference type="PROSITE" id="PS51318">
    <property type="entry name" value="TAT"/>
    <property type="match status" value="1"/>
</dbReference>
<dbReference type="InterPro" id="IPR001915">
    <property type="entry name" value="Peptidase_M48"/>
</dbReference>
<keyword evidence="4 6" id="KW-0862">Zinc</keyword>
<evidence type="ECO:0000259" key="7">
    <source>
        <dbReference type="Pfam" id="PF01435"/>
    </source>
</evidence>
<evidence type="ECO:0000313" key="9">
    <source>
        <dbReference type="Proteomes" id="UP000092498"/>
    </source>
</evidence>
<evidence type="ECO:0000256" key="2">
    <source>
        <dbReference type="ARBA" id="ARBA00022723"/>
    </source>
</evidence>
<reference evidence="8 9" key="1">
    <citation type="submission" date="2015-11" db="EMBL/GenBank/DDBJ databases">
        <title>Whole-Genome Sequence of Candidatus Oderbacter manganicum from the National Park Lower Oder Valley, Germany.</title>
        <authorList>
            <person name="Braun B."/>
            <person name="Liere K."/>
            <person name="Szewzyk U."/>
        </authorList>
    </citation>
    <scope>NUCLEOTIDE SEQUENCE [LARGE SCALE GENOMIC DNA]</scope>
    <source>
        <strain evidence="8 9">OTSz_A_272</strain>
    </source>
</reference>
<dbReference type="InterPro" id="IPR006311">
    <property type="entry name" value="TAT_signal"/>
</dbReference>
<name>A0A1B1AME5_9PROT</name>
<dbReference type="OrthoDB" id="9810445at2"/>
<evidence type="ECO:0000256" key="6">
    <source>
        <dbReference type="RuleBase" id="RU003983"/>
    </source>
</evidence>
<keyword evidence="5 6" id="KW-0482">Metalloprotease</keyword>
<evidence type="ECO:0000256" key="1">
    <source>
        <dbReference type="ARBA" id="ARBA00022670"/>
    </source>
</evidence>
<dbReference type="InterPro" id="IPR051156">
    <property type="entry name" value="Mito/Outer_Membr_Metalloprot"/>
</dbReference>
<evidence type="ECO:0000256" key="3">
    <source>
        <dbReference type="ARBA" id="ARBA00022801"/>
    </source>
</evidence>
<keyword evidence="3 6" id="KW-0378">Hydrolase</keyword>
<keyword evidence="1 6" id="KW-0645">Protease</keyword>
<dbReference type="STRING" id="1759059.ATE48_18520"/>
<dbReference type="Pfam" id="PF01435">
    <property type="entry name" value="Peptidase_M48"/>
    <property type="match status" value="1"/>
</dbReference>
<comment type="cofactor">
    <cofactor evidence="6">
        <name>Zn(2+)</name>
        <dbReference type="ChEBI" id="CHEBI:29105"/>
    </cofactor>
    <text evidence="6">Binds 1 zinc ion per subunit.</text>
</comment>
<dbReference type="AlphaFoldDB" id="A0A1B1AME5"/>
<dbReference type="PANTHER" id="PTHR22726">
    <property type="entry name" value="METALLOENDOPEPTIDASE OMA1"/>
    <property type="match status" value="1"/>
</dbReference>
<protein>
    <recommendedName>
        <fullName evidence="7">Peptidase M48 domain-containing protein</fullName>
    </recommendedName>
</protein>
<comment type="similarity">
    <text evidence="6">Belongs to the peptidase M48 family.</text>
</comment>
<feature type="domain" description="Peptidase M48" evidence="7">
    <location>
        <begin position="83"/>
        <end position="260"/>
    </location>
</feature>
<dbReference type="FunCoup" id="A0A1B1AME5">
    <property type="interactions" value="107"/>
</dbReference>
<evidence type="ECO:0000256" key="4">
    <source>
        <dbReference type="ARBA" id="ARBA00022833"/>
    </source>
</evidence>